<sequence length="787" mass="87643">MDAKYADLRRATDETAAVDAHAHNLIPAGSALPLICCFSEADGDVLALDPRSLSFKRILRDIAALYNCDASLEKVEEFRRAQGLSSITSKCFKAANISAIVVDDWATFDNTLELESHESFVPKVYRVMRIENLAEAIINGVSVFFLFEIIAAYRSGLEINPSVSKKDAEDGLRQELTSRRPLRIKNKNLIDYLFIRSLEIAVLFHLPMQIHTGFGDENLDLRKCNPLNLRALLDGERFAECQIVLLHALYPFSREASHLASAYSQVNLDVGLAIPKLSVQGITSSLKELLELAPIKKVMFSTDGYAFPETYYLGTKRAREVVYRVLSAACKDGDLTIHEAIEAVEDIFRRNALNLYRLNVANESVQQNTTSIDGTSTSSLSCSEKDGVLFVRMVWNDASGQHRCRVVPADRFYRTVRNKGVGLGIAAAGFTSFSDAPADGTNLTCTGEIRLVADMSTLLRIPWSRDEEMVMADMQISSGEASEYCPRNALRKMAKVLLDEFNVTVKAGFENEFYLLTKLASEEHDQWVPYDNSSYCSTSAFDGASSILKEVYSCLKAADIVVEQIHAEGGNGQFEITLKYVMCTLAADNQIYAREIIKSVARKHGVIATFLPKPDLNDHGSGLHVHLSLWENDQNVFMGSSKYNYFGMSRIGERFLAGVYHHLPSILAFTAPHPHCYERIQPNTFSGAYLCWGKENKEAPLRTSCPPGMPLDFVSNFEIKSFDGCANPHLGLAAIIAAGIDGLKRGLKEWCLLQNQILQIVMPNTKGYRMTCLGLWNHLLRTKFCMN</sequence>
<dbReference type="Proteomes" id="UP001732700">
    <property type="component" value="Chromosome 6D"/>
</dbReference>
<name>A0ACD5ZJH8_AVESA</name>
<evidence type="ECO:0000313" key="1">
    <source>
        <dbReference type="EnsemblPlants" id="AVESA.00010b.r2.6DG1181110.1.CDS"/>
    </source>
</evidence>
<protein>
    <submittedName>
        <fullName evidence="1">Uncharacterized protein</fullName>
    </submittedName>
</protein>
<accession>A0ACD5ZJH8</accession>
<keyword evidence="2" id="KW-1185">Reference proteome</keyword>
<reference evidence="1" key="2">
    <citation type="submission" date="2025-09" db="UniProtKB">
        <authorList>
            <consortium name="EnsemblPlants"/>
        </authorList>
    </citation>
    <scope>IDENTIFICATION</scope>
</reference>
<reference evidence="1" key="1">
    <citation type="submission" date="2021-05" db="EMBL/GenBank/DDBJ databases">
        <authorList>
            <person name="Scholz U."/>
            <person name="Mascher M."/>
            <person name="Fiebig A."/>
        </authorList>
    </citation>
    <scope>NUCLEOTIDE SEQUENCE [LARGE SCALE GENOMIC DNA]</scope>
</reference>
<evidence type="ECO:0000313" key="2">
    <source>
        <dbReference type="Proteomes" id="UP001732700"/>
    </source>
</evidence>
<proteinExistence type="predicted"/>
<dbReference type="EnsemblPlants" id="AVESA.00010b.r2.6DG1181110.1">
    <property type="protein sequence ID" value="AVESA.00010b.r2.6DG1181110.1.CDS"/>
    <property type="gene ID" value="AVESA.00010b.r2.6DG1181110"/>
</dbReference>
<organism evidence="1 2">
    <name type="scientific">Avena sativa</name>
    <name type="common">Oat</name>
    <dbReference type="NCBI Taxonomy" id="4498"/>
    <lineage>
        <taxon>Eukaryota</taxon>
        <taxon>Viridiplantae</taxon>
        <taxon>Streptophyta</taxon>
        <taxon>Embryophyta</taxon>
        <taxon>Tracheophyta</taxon>
        <taxon>Spermatophyta</taxon>
        <taxon>Magnoliopsida</taxon>
        <taxon>Liliopsida</taxon>
        <taxon>Poales</taxon>
        <taxon>Poaceae</taxon>
        <taxon>BOP clade</taxon>
        <taxon>Pooideae</taxon>
        <taxon>Poodae</taxon>
        <taxon>Poeae</taxon>
        <taxon>Poeae Chloroplast Group 1 (Aveneae type)</taxon>
        <taxon>Aveninae</taxon>
        <taxon>Avena</taxon>
    </lineage>
</organism>